<dbReference type="EMBL" id="LXQC01000136">
    <property type="protein sequence ID" value="TFE68941.1"/>
    <property type="molecule type" value="Genomic_DNA"/>
</dbReference>
<accession>A0A4Y8PD41</accession>
<name>A0A4Y8PD41_9BACT</name>
<dbReference type="RefSeq" id="WP_206825469.1">
    <property type="nucleotide sequence ID" value="NZ_CP065957.1"/>
</dbReference>
<evidence type="ECO:0000313" key="1">
    <source>
        <dbReference type="EMBL" id="TFE68941.1"/>
    </source>
</evidence>
<sequence length="75" mass="8115">MVRLGYGGVRAREITWGTDRWPGLGCGNVRHTGHAGRGGADRKSPAFAALYSRHTIRLAGVVHFGKCSLINLIEL</sequence>
<gene>
    <name evidence="1" type="ORF">A7Q10_07580</name>
</gene>
<dbReference type="Proteomes" id="UP000297713">
    <property type="component" value="Unassembled WGS sequence"/>
</dbReference>
<keyword evidence="2" id="KW-1185">Reference proteome</keyword>
<dbReference type="AlphaFoldDB" id="A0A4Y8PD41"/>
<proteinExistence type="predicted"/>
<evidence type="ECO:0000313" key="2">
    <source>
        <dbReference type="Proteomes" id="UP000297713"/>
    </source>
</evidence>
<organism evidence="1 2">
    <name type="scientific">Methylacidiphilum caldifontis</name>
    <dbReference type="NCBI Taxonomy" id="2795386"/>
    <lineage>
        <taxon>Bacteria</taxon>
        <taxon>Pseudomonadati</taxon>
        <taxon>Verrucomicrobiota</taxon>
        <taxon>Methylacidiphilae</taxon>
        <taxon>Methylacidiphilales</taxon>
        <taxon>Methylacidiphilaceae</taxon>
        <taxon>Methylacidiphilum (ex Ratnadevi et al. 2023)</taxon>
    </lineage>
</organism>
<comment type="caution">
    <text evidence="1">The sequence shown here is derived from an EMBL/GenBank/DDBJ whole genome shotgun (WGS) entry which is preliminary data.</text>
</comment>
<reference evidence="1 2" key="1">
    <citation type="submission" date="2016-05" db="EMBL/GenBank/DDBJ databases">
        <title>Diversity and Homogeneity among Thermoacidophilic Verrucomicrobia Methanotrophs Linked with Geographical Origin.</title>
        <authorList>
            <person name="Erikstad H.-A."/>
            <person name="Smestad N.B."/>
            <person name="Ceballos R.M."/>
            <person name="Birkeland N.-K."/>
        </authorList>
    </citation>
    <scope>NUCLEOTIDE SEQUENCE [LARGE SCALE GENOMIC DNA]</scope>
    <source>
        <strain evidence="1 2">Phi</strain>
    </source>
</reference>
<protein>
    <submittedName>
        <fullName evidence="1">Uncharacterized protein</fullName>
    </submittedName>
</protein>